<keyword evidence="2" id="KW-1133">Transmembrane helix</keyword>
<dbReference type="Proteomes" id="UP000199403">
    <property type="component" value="Unassembled WGS sequence"/>
</dbReference>
<feature type="transmembrane region" description="Helical" evidence="2">
    <location>
        <begin position="57"/>
        <end position="75"/>
    </location>
</feature>
<evidence type="ECO:0000256" key="1">
    <source>
        <dbReference type="SAM" id="Coils"/>
    </source>
</evidence>
<accession>A0A1H7BU67</accession>
<name>A0A1H7BU67_9BACT</name>
<reference evidence="4" key="1">
    <citation type="submission" date="2016-10" db="EMBL/GenBank/DDBJ databases">
        <authorList>
            <person name="Varghese N."/>
            <person name="Submissions S."/>
        </authorList>
    </citation>
    <scope>NUCLEOTIDE SEQUENCE [LARGE SCALE GENOMIC DNA]</scope>
    <source>
        <strain evidence="4">IBRC-M 10761</strain>
    </source>
</reference>
<dbReference type="STRING" id="1416801.SAMN05192553_11525"/>
<feature type="transmembrane region" description="Helical" evidence="2">
    <location>
        <begin position="271"/>
        <end position="293"/>
    </location>
</feature>
<keyword evidence="2" id="KW-0472">Membrane</keyword>
<feature type="coiled-coil region" evidence="1">
    <location>
        <begin position="192"/>
        <end position="244"/>
    </location>
</feature>
<sequence length="357" mass="40939">MHTVEKFLIVCSGAYQPLVRRCPASRNRFLGIGATVLFTAIFAGLSVSYALSTVFSSFWVILGIALIWALMIFNLDRYIVSTLKKQDQFLPEFKQALPRLVLALLIALVIAKPLELRIFEKEINRELDEQRLATIENSRKKIAAGYPEINELESKIESLRAGIAAKEDFRNQKQVEYDQERFGVKTEGTTGLAGIGINAEKKEKQLDQAEQDYQYTQKLNEGRIQDLEEEIRRINVLKEQEFQNQMVSLDAYDGLAARLQAFRDLTLKNTAIYWANWMIIFLFVMIEMAPILVKLMGSRGPYDQLLDFHEAGIVLAGEEQWHKKSGDSALRKEVFDDLYDKRKARRVDFELGMLGEK</sequence>
<feature type="transmembrane region" description="Helical" evidence="2">
    <location>
        <begin position="29"/>
        <end position="51"/>
    </location>
</feature>
<dbReference type="InterPro" id="IPR025519">
    <property type="entry name" value="DUF4407"/>
</dbReference>
<evidence type="ECO:0008006" key="5">
    <source>
        <dbReference type="Google" id="ProtNLM"/>
    </source>
</evidence>
<evidence type="ECO:0000313" key="3">
    <source>
        <dbReference type="EMBL" id="SEJ80574.1"/>
    </source>
</evidence>
<dbReference type="EMBL" id="FNZH01000015">
    <property type="protein sequence ID" value="SEJ80574.1"/>
    <property type="molecule type" value="Genomic_DNA"/>
</dbReference>
<dbReference type="OrthoDB" id="594406at2"/>
<keyword evidence="4" id="KW-1185">Reference proteome</keyword>
<gene>
    <name evidence="3" type="ORF">SAMN05192553_11525</name>
</gene>
<dbReference type="AlphaFoldDB" id="A0A1H7BU67"/>
<protein>
    <recommendedName>
        <fullName evidence="5">DUF4407 domain-containing protein</fullName>
    </recommendedName>
</protein>
<evidence type="ECO:0000256" key="2">
    <source>
        <dbReference type="SAM" id="Phobius"/>
    </source>
</evidence>
<keyword evidence="1" id="KW-0175">Coiled coil</keyword>
<keyword evidence="2" id="KW-0812">Transmembrane</keyword>
<evidence type="ECO:0000313" key="4">
    <source>
        <dbReference type="Proteomes" id="UP000199403"/>
    </source>
</evidence>
<organism evidence="3 4">
    <name type="scientific">Cyclobacterium xiamenense</name>
    <dbReference type="NCBI Taxonomy" id="1297121"/>
    <lineage>
        <taxon>Bacteria</taxon>
        <taxon>Pseudomonadati</taxon>
        <taxon>Bacteroidota</taxon>
        <taxon>Cytophagia</taxon>
        <taxon>Cytophagales</taxon>
        <taxon>Cyclobacteriaceae</taxon>
        <taxon>Cyclobacterium</taxon>
    </lineage>
</organism>
<dbReference type="RefSeq" id="WP_092178856.1">
    <property type="nucleotide sequence ID" value="NZ_FNZH01000015.1"/>
</dbReference>
<dbReference type="Pfam" id="PF14362">
    <property type="entry name" value="DUF4407"/>
    <property type="match status" value="1"/>
</dbReference>
<proteinExistence type="predicted"/>